<dbReference type="PROSITE" id="PS51900">
    <property type="entry name" value="CB"/>
    <property type="match status" value="1"/>
</dbReference>
<comment type="function">
    <text evidence="1">Site-specific tyrosine recombinase, which acts by catalyzing the cutting and rejoining of the recombining DNA molecules.</text>
</comment>
<evidence type="ECO:0000256" key="2">
    <source>
        <dbReference type="ARBA" id="ARBA00008857"/>
    </source>
</evidence>
<dbReference type="Proteomes" id="UP000003639">
    <property type="component" value="Unassembled WGS sequence"/>
</dbReference>
<dbReference type="Pfam" id="PF00589">
    <property type="entry name" value="Phage_integrase"/>
    <property type="match status" value="1"/>
</dbReference>
<name>A6NS93_9FIRM</name>
<evidence type="ECO:0000259" key="8">
    <source>
        <dbReference type="PROSITE" id="PS51900"/>
    </source>
</evidence>
<dbReference type="GO" id="GO:0003677">
    <property type="term" value="F:DNA binding"/>
    <property type="evidence" value="ECO:0007669"/>
    <property type="project" value="UniProtKB-UniRule"/>
</dbReference>
<keyword evidence="10" id="KW-1185">Reference proteome</keyword>
<keyword evidence="4 6" id="KW-0238">DNA-binding</keyword>
<accession>A6NS93</accession>
<keyword evidence="3" id="KW-0229">DNA integration</keyword>
<reference evidence="9 10" key="2">
    <citation type="submission" date="2007-06" db="EMBL/GenBank/DDBJ databases">
        <title>Draft genome sequence of Pseudoflavonifractor capillosus ATCC 29799.</title>
        <authorList>
            <person name="Sudarsanam P."/>
            <person name="Ley R."/>
            <person name="Guruge J."/>
            <person name="Turnbaugh P.J."/>
            <person name="Mahowald M."/>
            <person name="Liep D."/>
            <person name="Gordon J."/>
        </authorList>
    </citation>
    <scope>NUCLEOTIDE SEQUENCE [LARGE SCALE GENOMIC DNA]</scope>
    <source>
        <strain evidence="9 10">ATCC 29799</strain>
    </source>
</reference>
<proteinExistence type="inferred from homology"/>
<sequence>MLSVYWVEKPIDWECFFMRKAKQEKTFDTCIDEYLYYCQSRRLRPKTMASYEQTLRLFERWIRDQEGLERPSEITEQNIRHYICDLQERGKYSFYICDRAKETNLPERRRDYRTPISVTTINNYLRNLRAFFRWYEECSGGKNPMAKVKLLSNERKPREYLEDAEVKKLLDSLDKSYFSENRDRTIILLILDTGMRLGECLKLSMEYIDMHERVISIPAELTKGRKARCVYFSIKTAKALQQWLRFKDRYVESSYIFPTKESGMPLELRSFESNFRRYVMRSGIQKEISPHALRNNFAKRCILAGMDIYTLSRILGHSSVTVTEKAYLDLTDQDIKRCYQNYSPVENMM</sequence>
<dbReference type="SUPFAM" id="SSF56349">
    <property type="entry name" value="DNA breaking-rejoining enzymes"/>
    <property type="match status" value="1"/>
</dbReference>
<dbReference type="InterPro" id="IPR004107">
    <property type="entry name" value="Integrase_SAM-like_N"/>
</dbReference>
<dbReference type="InterPro" id="IPR010998">
    <property type="entry name" value="Integrase_recombinase_N"/>
</dbReference>
<dbReference type="PANTHER" id="PTHR30349">
    <property type="entry name" value="PHAGE INTEGRASE-RELATED"/>
    <property type="match status" value="1"/>
</dbReference>
<evidence type="ECO:0000256" key="3">
    <source>
        <dbReference type="ARBA" id="ARBA00022908"/>
    </source>
</evidence>
<dbReference type="EMBL" id="AAXG02000007">
    <property type="protein sequence ID" value="EDN01131.1"/>
    <property type="molecule type" value="Genomic_DNA"/>
</dbReference>
<evidence type="ECO:0000256" key="5">
    <source>
        <dbReference type="ARBA" id="ARBA00023172"/>
    </source>
</evidence>
<evidence type="ECO:0000313" key="9">
    <source>
        <dbReference type="EMBL" id="EDN01131.1"/>
    </source>
</evidence>
<feature type="domain" description="Core-binding (CB)" evidence="8">
    <location>
        <begin position="25"/>
        <end position="136"/>
    </location>
</feature>
<dbReference type="AlphaFoldDB" id="A6NS93"/>
<gene>
    <name evidence="9" type="ORF">BACCAP_01072</name>
</gene>
<dbReference type="InterPro" id="IPR050090">
    <property type="entry name" value="Tyrosine_recombinase_XerCD"/>
</dbReference>
<protein>
    <submittedName>
        <fullName evidence="9">Phage integrase SAM-like domain protein</fullName>
    </submittedName>
</protein>
<dbReference type="GO" id="GO:0006310">
    <property type="term" value="P:DNA recombination"/>
    <property type="evidence" value="ECO:0007669"/>
    <property type="project" value="UniProtKB-KW"/>
</dbReference>
<dbReference type="CDD" id="cd00397">
    <property type="entry name" value="DNA_BRE_C"/>
    <property type="match status" value="1"/>
</dbReference>
<dbReference type="PANTHER" id="PTHR30349:SF64">
    <property type="entry name" value="PROPHAGE INTEGRASE INTD-RELATED"/>
    <property type="match status" value="1"/>
</dbReference>
<evidence type="ECO:0000256" key="6">
    <source>
        <dbReference type="PROSITE-ProRule" id="PRU01248"/>
    </source>
</evidence>
<reference evidence="9 10" key="1">
    <citation type="submission" date="2007-04" db="EMBL/GenBank/DDBJ databases">
        <authorList>
            <person name="Fulton L."/>
            <person name="Clifton S."/>
            <person name="Fulton B."/>
            <person name="Xu J."/>
            <person name="Minx P."/>
            <person name="Pepin K.H."/>
            <person name="Johnson M."/>
            <person name="Thiruvilangam P."/>
            <person name="Bhonagiri V."/>
            <person name="Nash W.E."/>
            <person name="Mardis E.R."/>
            <person name="Wilson R.K."/>
        </authorList>
    </citation>
    <scope>NUCLEOTIDE SEQUENCE [LARGE SCALE GENOMIC DNA]</scope>
    <source>
        <strain evidence="9 10">ATCC 29799</strain>
    </source>
</reference>
<dbReference type="Gene3D" id="1.10.443.10">
    <property type="entry name" value="Intergrase catalytic core"/>
    <property type="match status" value="1"/>
</dbReference>
<dbReference type="OrthoDB" id="9801717at2"/>
<dbReference type="PROSITE" id="PS51898">
    <property type="entry name" value="TYR_RECOMBINASE"/>
    <property type="match status" value="1"/>
</dbReference>
<dbReference type="InterPro" id="IPR013762">
    <property type="entry name" value="Integrase-like_cat_sf"/>
</dbReference>
<feature type="domain" description="Tyr recombinase" evidence="7">
    <location>
        <begin position="155"/>
        <end position="340"/>
    </location>
</feature>
<comment type="caution">
    <text evidence="9">The sequence shown here is derived from an EMBL/GenBank/DDBJ whole genome shotgun (WGS) entry which is preliminary data.</text>
</comment>
<dbReference type="Gene3D" id="1.10.150.130">
    <property type="match status" value="1"/>
</dbReference>
<dbReference type="STRING" id="411467.BACCAP_01072"/>
<keyword evidence="5" id="KW-0233">DNA recombination</keyword>
<dbReference type="eggNOG" id="COG4974">
    <property type="taxonomic scope" value="Bacteria"/>
</dbReference>
<dbReference type="Pfam" id="PF02899">
    <property type="entry name" value="Phage_int_SAM_1"/>
    <property type="match status" value="1"/>
</dbReference>
<evidence type="ECO:0000259" key="7">
    <source>
        <dbReference type="PROSITE" id="PS51898"/>
    </source>
</evidence>
<evidence type="ECO:0000313" key="10">
    <source>
        <dbReference type="Proteomes" id="UP000003639"/>
    </source>
</evidence>
<evidence type="ECO:0000256" key="1">
    <source>
        <dbReference type="ARBA" id="ARBA00003283"/>
    </source>
</evidence>
<evidence type="ECO:0000256" key="4">
    <source>
        <dbReference type="ARBA" id="ARBA00023125"/>
    </source>
</evidence>
<dbReference type="InterPro" id="IPR044068">
    <property type="entry name" value="CB"/>
</dbReference>
<dbReference type="GO" id="GO:0015074">
    <property type="term" value="P:DNA integration"/>
    <property type="evidence" value="ECO:0007669"/>
    <property type="project" value="UniProtKB-KW"/>
</dbReference>
<organism evidence="9 10">
    <name type="scientific">Pseudoflavonifractor capillosus ATCC 29799</name>
    <dbReference type="NCBI Taxonomy" id="411467"/>
    <lineage>
        <taxon>Bacteria</taxon>
        <taxon>Bacillati</taxon>
        <taxon>Bacillota</taxon>
        <taxon>Clostridia</taxon>
        <taxon>Eubacteriales</taxon>
        <taxon>Oscillospiraceae</taxon>
        <taxon>Pseudoflavonifractor</taxon>
    </lineage>
</organism>
<comment type="similarity">
    <text evidence="2">Belongs to the 'phage' integrase family.</text>
</comment>
<dbReference type="InterPro" id="IPR011010">
    <property type="entry name" value="DNA_brk_join_enz"/>
</dbReference>
<dbReference type="InterPro" id="IPR002104">
    <property type="entry name" value="Integrase_catalytic"/>
</dbReference>